<dbReference type="Proteomes" id="UP000700596">
    <property type="component" value="Unassembled WGS sequence"/>
</dbReference>
<dbReference type="PANTHER" id="PTHR33112">
    <property type="entry name" value="DOMAIN PROTEIN, PUTATIVE-RELATED"/>
    <property type="match status" value="1"/>
</dbReference>
<proteinExistence type="predicted"/>
<reference evidence="3" key="1">
    <citation type="journal article" date="2021" name="Nat. Commun.">
        <title>Genetic determinants of endophytism in the Arabidopsis root mycobiome.</title>
        <authorList>
            <person name="Mesny F."/>
            <person name="Miyauchi S."/>
            <person name="Thiergart T."/>
            <person name="Pickel B."/>
            <person name="Atanasova L."/>
            <person name="Karlsson M."/>
            <person name="Huettel B."/>
            <person name="Barry K.W."/>
            <person name="Haridas S."/>
            <person name="Chen C."/>
            <person name="Bauer D."/>
            <person name="Andreopoulos W."/>
            <person name="Pangilinan J."/>
            <person name="LaButti K."/>
            <person name="Riley R."/>
            <person name="Lipzen A."/>
            <person name="Clum A."/>
            <person name="Drula E."/>
            <person name="Henrissat B."/>
            <person name="Kohler A."/>
            <person name="Grigoriev I.V."/>
            <person name="Martin F.M."/>
            <person name="Hacquard S."/>
        </authorList>
    </citation>
    <scope>NUCLEOTIDE SEQUENCE</scope>
    <source>
        <strain evidence="3">MPI-CAGE-CH-0243</strain>
    </source>
</reference>
<name>A0A9P9ITD1_9PLEO</name>
<dbReference type="OrthoDB" id="5362512at2759"/>
<accession>A0A9P9ITD1</accession>
<sequence length="686" mass="76452">MDTSFRYGQLTQQIPIRAPTQNLNPSSTPNKEEETPPLPQDPSICKICHNLELLPGWTLDFRNPQEVFNSAATKKCQGCPILAAGFQVFGIDSKYRFSLRLQNGRTVSAQVYKKLVTNTGSDLIGEKVGDFDFYAGSTENHPFPSLKQYTHLPPGDTGSDASIALISNWLNTCLQSHSPCTTPSAGTWMPTRVVEIYGHEKVRLCSTASKTTPDKYVCLSHCWGKDPLFRTLKENVSAHHEDIPWSRIPKTFRDAISVTHRLGLKFLWIDSLCIVQDDGDDWLREGSMMDFIYEMGTLTIAATKAAGPREGCFCEDEGLRRRLEFERTGADGGGTYDVVVEKGLVHDIDTWPIMTRAWVVQERLLSPRIIHFGPSELLWECRSLATCQCTQWTPSSFNKMTLAPSTRPDRLETLRIWHRVVSNYTTKSITYESDIFPALQGIAKSILKTTDLKWKAGQWDFASFAWYAVSSGSRRAKEWRAPSWSWASVAGQVAWPVEVQRVAVEYAVLESVEAESVGTDVFGAVKSGKMVLRGRGVEGVVLFREDGSSVELRIGGEDGKGDGDEIRAFIPDVGVGGEGALASGEKVRVVKFCKSFDTGAKEGMLDGSMISVKGKAKKKPMLKSIIPNKKEDYFFLVLRRAIGKDEEEAGGQCWERVGMVQFWGTDDSPIMVRFDGLSREERMTVI</sequence>
<feature type="region of interest" description="Disordered" evidence="1">
    <location>
        <begin position="16"/>
        <end position="39"/>
    </location>
</feature>
<protein>
    <submittedName>
        <fullName evidence="3">Heterokaryon incompatibility protein-domain-containing protein</fullName>
    </submittedName>
</protein>
<feature type="domain" description="Heterokaryon incompatibility" evidence="2">
    <location>
        <begin position="216"/>
        <end position="362"/>
    </location>
</feature>
<evidence type="ECO:0000256" key="1">
    <source>
        <dbReference type="SAM" id="MobiDB-lite"/>
    </source>
</evidence>
<dbReference type="Pfam" id="PF06985">
    <property type="entry name" value="HET"/>
    <property type="match status" value="1"/>
</dbReference>
<dbReference type="InterPro" id="IPR010730">
    <property type="entry name" value="HET"/>
</dbReference>
<organism evidence="3 4">
    <name type="scientific">Dendryphion nanum</name>
    <dbReference type="NCBI Taxonomy" id="256645"/>
    <lineage>
        <taxon>Eukaryota</taxon>
        <taxon>Fungi</taxon>
        <taxon>Dikarya</taxon>
        <taxon>Ascomycota</taxon>
        <taxon>Pezizomycotina</taxon>
        <taxon>Dothideomycetes</taxon>
        <taxon>Pleosporomycetidae</taxon>
        <taxon>Pleosporales</taxon>
        <taxon>Torulaceae</taxon>
        <taxon>Dendryphion</taxon>
    </lineage>
</organism>
<feature type="compositionally biased region" description="Polar residues" evidence="1">
    <location>
        <begin position="16"/>
        <end position="29"/>
    </location>
</feature>
<evidence type="ECO:0000313" key="3">
    <source>
        <dbReference type="EMBL" id="KAH7130400.1"/>
    </source>
</evidence>
<dbReference type="EMBL" id="JAGMWT010000004">
    <property type="protein sequence ID" value="KAH7130400.1"/>
    <property type="molecule type" value="Genomic_DNA"/>
</dbReference>
<dbReference type="AlphaFoldDB" id="A0A9P9ITD1"/>
<evidence type="ECO:0000259" key="2">
    <source>
        <dbReference type="Pfam" id="PF06985"/>
    </source>
</evidence>
<gene>
    <name evidence="3" type="ORF">B0J11DRAFT_613036</name>
</gene>
<dbReference type="PANTHER" id="PTHR33112:SF9">
    <property type="entry name" value="HETEROKARYON INCOMPATIBILITY DOMAIN-CONTAINING PROTEIN"/>
    <property type="match status" value="1"/>
</dbReference>
<keyword evidence="4" id="KW-1185">Reference proteome</keyword>
<comment type="caution">
    <text evidence="3">The sequence shown here is derived from an EMBL/GenBank/DDBJ whole genome shotgun (WGS) entry which is preliminary data.</text>
</comment>
<evidence type="ECO:0000313" key="4">
    <source>
        <dbReference type="Proteomes" id="UP000700596"/>
    </source>
</evidence>